<dbReference type="CDD" id="cd02025">
    <property type="entry name" value="PanK"/>
    <property type="match status" value="1"/>
</dbReference>
<keyword evidence="11 14" id="KW-0067">ATP-binding</keyword>
<evidence type="ECO:0000256" key="2">
    <source>
        <dbReference type="ARBA" id="ARBA00004496"/>
    </source>
</evidence>
<evidence type="ECO:0000313" key="18">
    <source>
        <dbReference type="Proteomes" id="UP000051054"/>
    </source>
</evidence>
<evidence type="ECO:0000313" key="17">
    <source>
        <dbReference type="EMBL" id="KRM20072.1"/>
    </source>
</evidence>
<dbReference type="PATRIC" id="fig|1423755.3.peg.1006"/>
<dbReference type="GO" id="GO:0005524">
    <property type="term" value="F:ATP binding"/>
    <property type="evidence" value="ECO:0007669"/>
    <property type="project" value="UniProtKB-UniRule"/>
</dbReference>
<evidence type="ECO:0000256" key="4">
    <source>
        <dbReference type="ARBA" id="ARBA00006087"/>
    </source>
</evidence>
<comment type="pathway">
    <text evidence="3 14 15">Cofactor biosynthesis; coenzyme A biosynthesis; CoA from (R)-pantothenate: step 1/5.</text>
</comment>
<dbReference type="NCBIfam" id="TIGR00554">
    <property type="entry name" value="panK_bact"/>
    <property type="match status" value="1"/>
</dbReference>
<dbReference type="GO" id="GO:0005737">
    <property type="term" value="C:cytoplasm"/>
    <property type="evidence" value="ECO:0007669"/>
    <property type="project" value="UniProtKB-SubCell"/>
</dbReference>
<dbReference type="InterPro" id="IPR027417">
    <property type="entry name" value="P-loop_NTPase"/>
</dbReference>
<dbReference type="UniPathway" id="UPA00241">
    <property type="reaction ID" value="UER00352"/>
</dbReference>
<dbReference type="GO" id="GO:0015937">
    <property type="term" value="P:coenzyme A biosynthetic process"/>
    <property type="evidence" value="ECO:0007669"/>
    <property type="project" value="UniProtKB-UniRule"/>
</dbReference>
<evidence type="ECO:0000256" key="12">
    <source>
        <dbReference type="ARBA" id="ARBA00022993"/>
    </source>
</evidence>
<comment type="subcellular location">
    <subcellularLocation>
        <location evidence="2 14 15">Cytoplasm</location>
    </subcellularLocation>
</comment>
<sequence>MDNQLNYYRIAREEWRTFYQDHIVKLTEEELVNLKALNDQISMQDVQDVYMPLVHLLRLRLDTHQAEQDKQAEFLGIQAQKVPFILGIAGSVAVGKSTTARLLKTLLSEVFPDKKVQLITTDGFLYPNEILQQKNIMNRKGFPESYDMKTLLNFINDVKNNLPAKAPVYSHKVYDIIAGKFEEIKQPDILIVEGINVLQLPSNQQIYMSDFFDFSIYVDAKEQLIEKWYLERFETLLDHSMHDPDNYFHKYALGSRKDALVMAKNTWKTINLKNLREFILPTRSRADLILHKTNNHRIDELLLRKY</sequence>
<dbReference type="EC" id="2.7.1.33" evidence="5 14"/>
<feature type="binding site" evidence="14">
    <location>
        <begin position="90"/>
        <end position="97"/>
    </location>
    <ligand>
        <name>ATP</name>
        <dbReference type="ChEBI" id="CHEBI:30616"/>
    </ligand>
</feature>
<dbReference type="Gene3D" id="3.40.50.300">
    <property type="entry name" value="P-loop containing nucleotide triphosphate hydrolases"/>
    <property type="match status" value="1"/>
</dbReference>
<proteinExistence type="inferred from homology"/>
<evidence type="ECO:0000256" key="6">
    <source>
        <dbReference type="ARBA" id="ARBA00015080"/>
    </source>
</evidence>
<dbReference type="RefSeq" id="WP_056938313.1">
    <property type="nucleotide sequence ID" value="NZ_AZGD01000018.1"/>
</dbReference>
<evidence type="ECO:0000256" key="1">
    <source>
        <dbReference type="ARBA" id="ARBA00001206"/>
    </source>
</evidence>
<dbReference type="Proteomes" id="UP000051054">
    <property type="component" value="Unassembled WGS sequence"/>
</dbReference>
<dbReference type="InterPro" id="IPR004566">
    <property type="entry name" value="PanK"/>
</dbReference>
<evidence type="ECO:0000256" key="10">
    <source>
        <dbReference type="ARBA" id="ARBA00022777"/>
    </source>
</evidence>
<evidence type="ECO:0000256" key="5">
    <source>
        <dbReference type="ARBA" id="ARBA00012102"/>
    </source>
</evidence>
<keyword evidence="12 14" id="KW-0173">Coenzyme A biosynthesis</keyword>
<evidence type="ECO:0000256" key="13">
    <source>
        <dbReference type="ARBA" id="ARBA00032866"/>
    </source>
</evidence>
<feature type="domain" description="Phosphoribulokinase/uridine kinase" evidence="16">
    <location>
        <begin position="85"/>
        <end position="232"/>
    </location>
</feature>
<dbReference type="GO" id="GO:0004594">
    <property type="term" value="F:pantothenate kinase activity"/>
    <property type="evidence" value="ECO:0007669"/>
    <property type="project" value="UniProtKB-UniRule"/>
</dbReference>
<evidence type="ECO:0000256" key="3">
    <source>
        <dbReference type="ARBA" id="ARBA00005225"/>
    </source>
</evidence>
<comment type="catalytic activity">
    <reaction evidence="1 14 15">
        <text>(R)-pantothenate + ATP = (R)-4'-phosphopantothenate + ADP + H(+)</text>
        <dbReference type="Rhea" id="RHEA:16373"/>
        <dbReference type="ChEBI" id="CHEBI:10986"/>
        <dbReference type="ChEBI" id="CHEBI:15378"/>
        <dbReference type="ChEBI" id="CHEBI:29032"/>
        <dbReference type="ChEBI" id="CHEBI:30616"/>
        <dbReference type="ChEBI" id="CHEBI:456216"/>
        <dbReference type="EC" id="2.7.1.33"/>
    </reaction>
</comment>
<evidence type="ECO:0000256" key="14">
    <source>
        <dbReference type="HAMAP-Rule" id="MF_00215"/>
    </source>
</evidence>
<keyword evidence="8 14" id="KW-0808">Transferase</keyword>
<dbReference type="PANTHER" id="PTHR10285">
    <property type="entry name" value="URIDINE KINASE"/>
    <property type="match status" value="1"/>
</dbReference>
<evidence type="ECO:0000256" key="15">
    <source>
        <dbReference type="RuleBase" id="RU003530"/>
    </source>
</evidence>
<evidence type="ECO:0000256" key="7">
    <source>
        <dbReference type="ARBA" id="ARBA00022490"/>
    </source>
</evidence>
<evidence type="ECO:0000256" key="9">
    <source>
        <dbReference type="ARBA" id="ARBA00022741"/>
    </source>
</evidence>
<comment type="similarity">
    <text evidence="4 14 15">Belongs to the prokaryotic pantothenate kinase family.</text>
</comment>
<dbReference type="EMBL" id="AZGD01000018">
    <property type="protein sequence ID" value="KRM20072.1"/>
    <property type="molecule type" value="Genomic_DNA"/>
</dbReference>
<dbReference type="Pfam" id="PF00485">
    <property type="entry name" value="PRK"/>
    <property type="match status" value="1"/>
</dbReference>
<evidence type="ECO:0000256" key="11">
    <source>
        <dbReference type="ARBA" id="ARBA00022840"/>
    </source>
</evidence>
<protein>
    <recommendedName>
        <fullName evidence="6 14">Pantothenate kinase</fullName>
        <ecNumber evidence="5 14">2.7.1.33</ecNumber>
    </recommendedName>
    <alternativeName>
        <fullName evidence="13 14">Pantothenic acid kinase</fullName>
    </alternativeName>
</protein>
<gene>
    <name evidence="14" type="primary">coaA</name>
    <name evidence="17" type="ORF">FC40_GL000949</name>
</gene>
<reference evidence="17 18" key="1">
    <citation type="journal article" date="2015" name="Genome Announc.">
        <title>Expanding the biotechnology potential of lactobacilli through comparative genomics of 213 strains and associated genera.</title>
        <authorList>
            <person name="Sun Z."/>
            <person name="Harris H.M."/>
            <person name="McCann A."/>
            <person name="Guo C."/>
            <person name="Argimon S."/>
            <person name="Zhang W."/>
            <person name="Yang X."/>
            <person name="Jeffery I.B."/>
            <person name="Cooney J.C."/>
            <person name="Kagawa T.F."/>
            <person name="Liu W."/>
            <person name="Song Y."/>
            <person name="Salvetti E."/>
            <person name="Wrobel A."/>
            <person name="Rasinkangas P."/>
            <person name="Parkhill J."/>
            <person name="Rea M.C."/>
            <person name="O'Sullivan O."/>
            <person name="Ritari J."/>
            <person name="Douillard F.P."/>
            <person name="Paul Ross R."/>
            <person name="Yang R."/>
            <person name="Briner A.E."/>
            <person name="Felis G.E."/>
            <person name="de Vos W.M."/>
            <person name="Barrangou R."/>
            <person name="Klaenhammer T.R."/>
            <person name="Caufield P.W."/>
            <person name="Cui Y."/>
            <person name="Zhang H."/>
            <person name="O'Toole P.W."/>
        </authorList>
    </citation>
    <scope>NUCLEOTIDE SEQUENCE [LARGE SCALE GENOMIC DNA]</scope>
    <source>
        <strain evidence="17 18">DSM 18933</strain>
    </source>
</reference>
<dbReference type="PIRSF" id="PIRSF000545">
    <property type="entry name" value="Pantothenate_kin"/>
    <property type="match status" value="1"/>
</dbReference>
<name>A0A0R1WQB9_9LACO</name>
<evidence type="ECO:0000256" key="8">
    <source>
        <dbReference type="ARBA" id="ARBA00022679"/>
    </source>
</evidence>
<evidence type="ECO:0000259" key="16">
    <source>
        <dbReference type="Pfam" id="PF00485"/>
    </source>
</evidence>
<dbReference type="InterPro" id="IPR006083">
    <property type="entry name" value="PRK/URK"/>
</dbReference>
<organism evidence="17 18">
    <name type="scientific">Ligilactobacillus hayakitensis DSM 18933 = JCM 14209</name>
    <dbReference type="NCBI Taxonomy" id="1423755"/>
    <lineage>
        <taxon>Bacteria</taxon>
        <taxon>Bacillati</taxon>
        <taxon>Bacillota</taxon>
        <taxon>Bacilli</taxon>
        <taxon>Lactobacillales</taxon>
        <taxon>Lactobacillaceae</taxon>
        <taxon>Ligilactobacillus</taxon>
    </lineage>
</organism>
<keyword evidence="9 14" id="KW-0547">Nucleotide-binding</keyword>
<dbReference type="eggNOG" id="COG1072">
    <property type="taxonomic scope" value="Bacteria"/>
</dbReference>
<accession>A0A0R1WQB9</accession>
<comment type="caution">
    <text evidence="17">The sequence shown here is derived from an EMBL/GenBank/DDBJ whole genome shotgun (WGS) entry which is preliminary data.</text>
</comment>
<keyword evidence="10 14" id="KW-0418">Kinase</keyword>
<keyword evidence="18" id="KW-1185">Reference proteome</keyword>
<dbReference type="SUPFAM" id="SSF52540">
    <property type="entry name" value="P-loop containing nucleoside triphosphate hydrolases"/>
    <property type="match status" value="1"/>
</dbReference>
<dbReference type="STRING" id="1423755.FC40_GL000949"/>
<dbReference type="AlphaFoldDB" id="A0A0R1WQB9"/>
<dbReference type="HAMAP" id="MF_00215">
    <property type="entry name" value="Pantothen_kinase_1"/>
    <property type="match status" value="1"/>
</dbReference>
<keyword evidence="7 14" id="KW-0963">Cytoplasm</keyword>